<accession>A0A1I8C1E8</accession>
<dbReference type="Proteomes" id="UP000095281">
    <property type="component" value="Unplaced"/>
</dbReference>
<feature type="signal peptide" evidence="1">
    <location>
        <begin position="1"/>
        <end position="23"/>
    </location>
</feature>
<proteinExistence type="predicted"/>
<keyword evidence="2" id="KW-1185">Reference proteome</keyword>
<feature type="chain" id="PRO_5009316411" evidence="1">
    <location>
        <begin position="24"/>
        <end position="121"/>
    </location>
</feature>
<evidence type="ECO:0000313" key="2">
    <source>
        <dbReference type="Proteomes" id="UP000095281"/>
    </source>
</evidence>
<evidence type="ECO:0000313" key="3">
    <source>
        <dbReference type="WBParaSite" id="MhA1_Contig923.frz3.gene3"/>
    </source>
</evidence>
<organism evidence="2 3">
    <name type="scientific">Meloidogyne hapla</name>
    <name type="common">Root-knot nematode worm</name>
    <dbReference type="NCBI Taxonomy" id="6305"/>
    <lineage>
        <taxon>Eukaryota</taxon>
        <taxon>Metazoa</taxon>
        <taxon>Ecdysozoa</taxon>
        <taxon>Nematoda</taxon>
        <taxon>Chromadorea</taxon>
        <taxon>Rhabditida</taxon>
        <taxon>Tylenchina</taxon>
        <taxon>Tylenchomorpha</taxon>
        <taxon>Tylenchoidea</taxon>
        <taxon>Meloidogynidae</taxon>
        <taxon>Meloidogyninae</taxon>
        <taxon>Meloidogyne</taxon>
    </lineage>
</organism>
<dbReference type="AlphaFoldDB" id="A0A1I8C1E8"/>
<evidence type="ECO:0000256" key="1">
    <source>
        <dbReference type="SAM" id="SignalP"/>
    </source>
</evidence>
<keyword evidence="1" id="KW-0732">Signal</keyword>
<reference evidence="3" key="1">
    <citation type="submission" date="2016-11" db="UniProtKB">
        <authorList>
            <consortium name="WormBaseParasite"/>
        </authorList>
    </citation>
    <scope>IDENTIFICATION</scope>
</reference>
<protein>
    <submittedName>
        <fullName evidence="3">Uncharacterized protein</fullName>
    </submittedName>
</protein>
<sequence length="121" mass="13536">MSSINIFLLFIFSTTLLFKFSNSCKGYWATDCDGSHDGSNGCCGKLSCSRTIDDSLTARYQCLKRECIQKGKKCLNDDRCCYGFYCKDNKCLECKAIGEYCAGDCCTGYCAKDTHTCKNYV</sequence>
<name>A0A1I8C1E8_MELHA</name>
<dbReference type="WBParaSite" id="MhA1_Contig923.frz3.gene3">
    <property type="protein sequence ID" value="MhA1_Contig923.frz3.gene3"/>
    <property type="gene ID" value="MhA1_Contig923.frz3.gene3"/>
</dbReference>